<feature type="domain" description="Zn(2)-C6 fungal-type" evidence="6">
    <location>
        <begin position="12"/>
        <end position="42"/>
    </location>
</feature>
<evidence type="ECO:0000256" key="5">
    <source>
        <dbReference type="ARBA" id="ARBA00023242"/>
    </source>
</evidence>
<dbReference type="CDD" id="cd00067">
    <property type="entry name" value="GAL4"/>
    <property type="match status" value="1"/>
</dbReference>
<evidence type="ECO:0000256" key="2">
    <source>
        <dbReference type="ARBA" id="ARBA00023015"/>
    </source>
</evidence>
<dbReference type="EMBL" id="KN847049">
    <property type="protein sequence ID" value="KIW22095.1"/>
    <property type="molecule type" value="Genomic_DNA"/>
</dbReference>
<dbReference type="OrthoDB" id="4685598at2759"/>
<keyword evidence="3" id="KW-0238">DNA-binding</keyword>
<dbReference type="GO" id="GO:0006351">
    <property type="term" value="P:DNA-templated transcription"/>
    <property type="evidence" value="ECO:0007669"/>
    <property type="project" value="InterPro"/>
</dbReference>
<sequence>MSSFPRKRTAVACNYCRHRKRRCDSKKPVCGLCAESGIDCEYPEVGIAADETLQQLLNRLTDLEAQVKQQSVSMATSPPPNLESRFHGTSPFPYAAPDISSHVPAETRLAATSRLFIADTHGNHGTGHAYPLPGSHSEARVVVDDDGEDAHDVSLTIPIGHWTTTGSLFLLPQVKSLIGDYPDNFFLQLESSRTISVQDAVFRDITDNSPLPQLHAEITDPLISAFFAYVHPAFPVLDRDMFMPLYHQVLEQGLRADAESALCLVLLALGKVATNSPYCPTSGNHDSAQGLEYFAPAYRLATALWGFCYEKVEVSALTLIHAALYFQHLNLPLQAWRMVHLTSVTLQSSVASSITSRSNHDTCSPAARLVWACFIFESDTLAEFHVPRTGIELLVGKMQFPSFSTYTDRDALLFLAVCSIRRLLNRIHSTLYVNSQLTQPISSPRLSRASESPSALAGIVTETKFQSVCAELVRQLKSWYESLPDEIKPDLDDKTPRDLHDGWLRLRYWSAMHIIGRPFVIHVVMSPNRSSFPPHVIEYCKLSLDSCRSSIAMAGHILRHRTQYTWIITHALLACTFMVTLASITPALQPLVPDTAELLSQVAVAVKPWAVADSSAEMIAWFVQLIRQKSRLSAHNRVDQHT</sequence>
<dbReference type="PANTHER" id="PTHR47785">
    <property type="entry name" value="ZN(II)2CYS6 TRANSCRIPTION FACTOR (EUROFUNG)-RELATED-RELATED"/>
    <property type="match status" value="1"/>
</dbReference>
<keyword evidence="5" id="KW-0539">Nucleus</keyword>
<dbReference type="Pfam" id="PF04082">
    <property type="entry name" value="Fungal_trans"/>
    <property type="match status" value="1"/>
</dbReference>
<accession>A0A0D2BUL9</accession>
<proteinExistence type="predicted"/>
<dbReference type="SMART" id="SM00066">
    <property type="entry name" value="GAL4"/>
    <property type="match status" value="1"/>
</dbReference>
<dbReference type="CDD" id="cd12148">
    <property type="entry name" value="fungal_TF_MHR"/>
    <property type="match status" value="1"/>
</dbReference>
<organism evidence="7 8">
    <name type="scientific">Cladophialophora immunda</name>
    <dbReference type="NCBI Taxonomy" id="569365"/>
    <lineage>
        <taxon>Eukaryota</taxon>
        <taxon>Fungi</taxon>
        <taxon>Dikarya</taxon>
        <taxon>Ascomycota</taxon>
        <taxon>Pezizomycotina</taxon>
        <taxon>Eurotiomycetes</taxon>
        <taxon>Chaetothyriomycetidae</taxon>
        <taxon>Chaetothyriales</taxon>
        <taxon>Herpotrichiellaceae</taxon>
        <taxon>Cladophialophora</taxon>
    </lineage>
</organism>
<dbReference type="InterPro" id="IPR001138">
    <property type="entry name" value="Zn2Cys6_DnaBD"/>
</dbReference>
<reference evidence="7 8" key="1">
    <citation type="submission" date="2015-01" db="EMBL/GenBank/DDBJ databases">
        <title>The Genome Sequence of Cladophialophora immunda CBS83496.</title>
        <authorList>
            <consortium name="The Broad Institute Genomics Platform"/>
            <person name="Cuomo C."/>
            <person name="de Hoog S."/>
            <person name="Gorbushina A."/>
            <person name="Stielow B."/>
            <person name="Teixiera M."/>
            <person name="Abouelleil A."/>
            <person name="Chapman S.B."/>
            <person name="Priest M."/>
            <person name="Young S.K."/>
            <person name="Wortman J."/>
            <person name="Nusbaum C."/>
            <person name="Birren B."/>
        </authorList>
    </citation>
    <scope>NUCLEOTIDE SEQUENCE [LARGE SCALE GENOMIC DNA]</scope>
    <source>
        <strain evidence="7 8">CBS 83496</strain>
    </source>
</reference>
<dbReference type="Gene3D" id="4.10.240.10">
    <property type="entry name" value="Zn(2)-C6 fungal-type DNA-binding domain"/>
    <property type="match status" value="1"/>
</dbReference>
<dbReference type="GO" id="GO:0003677">
    <property type="term" value="F:DNA binding"/>
    <property type="evidence" value="ECO:0007669"/>
    <property type="project" value="UniProtKB-KW"/>
</dbReference>
<keyword evidence="2" id="KW-0805">Transcription regulation</keyword>
<gene>
    <name evidence="7" type="ORF">PV07_12512</name>
</gene>
<keyword evidence="4" id="KW-0804">Transcription</keyword>
<protein>
    <recommendedName>
        <fullName evidence="6">Zn(2)-C6 fungal-type domain-containing protein</fullName>
    </recommendedName>
</protein>
<keyword evidence="1" id="KW-0479">Metal-binding</keyword>
<dbReference type="HOGENOM" id="CLU_004835_3_0_1"/>
<evidence type="ECO:0000313" key="7">
    <source>
        <dbReference type="EMBL" id="KIW22095.1"/>
    </source>
</evidence>
<dbReference type="VEuPathDB" id="FungiDB:PV07_12512"/>
<evidence type="ECO:0000256" key="1">
    <source>
        <dbReference type="ARBA" id="ARBA00022723"/>
    </source>
</evidence>
<dbReference type="GO" id="GO:0000981">
    <property type="term" value="F:DNA-binding transcription factor activity, RNA polymerase II-specific"/>
    <property type="evidence" value="ECO:0007669"/>
    <property type="project" value="InterPro"/>
</dbReference>
<dbReference type="GeneID" id="27351706"/>
<dbReference type="RefSeq" id="XP_016242311.1">
    <property type="nucleotide sequence ID" value="XM_016400043.1"/>
</dbReference>
<dbReference type="InterPro" id="IPR053181">
    <property type="entry name" value="EcdB-like_regulator"/>
</dbReference>
<dbReference type="GO" id="GO:0008270">
    <property type="term" value="F:zinc ion binding"/>
    <property type="evidence" value="ECO:0007669"/>
    <property type="project" value="InterPro"/>
</dbReference>
<dbReference type="PROSITE" id="PS50048">
    <property type="entry name" value="ZN2_CY6_FUNGAL_2"/>
    <property type="match status" value="1"/>
</dbReference>
<dbReference type="InterPro" id="IPR007219">
    <property type="entry name" value="XnlR_reg_dom"/>
</dbReference>
<name>A0A0D2BUL9_9EURO</name>
<evidence type="ECO:0000259" key="6">
    <source>
        <dbReference type="PROSITE" id="PS50048"/>
    </source>
</evidence>
<keyword evidence="8" id="KW-1185">Reference proteome</keyword>
<evidence type="ECO:0000256" key="4">
    <source>
        <dbReference type="ARBA" id="ARBA00023163"/>
    </source>
</evidence>
<evidence type="ECO:0000313" key="8">
    <source>
        <dbReference type="Proteomes" id="UP000054466"/>
    </source>
</evidence>
<dbReference type="InterPro" id="IPR036864">
    <property type="entry name" value="Zn2-C6_fun-type_DNA-bd_sf"/>
</dbReference>
<dbReference type="PROSITE" id="PS00463">
    <property type="entry name" value="ZN2_CY6_FUNGAL_1"/>
    <property type="match status" value="1"/>
</dbReference>
<dbReference type="SUPFAM" id="SSF57701">
    <property type="entry name" value="Zn2/Cys6 DNA-binding domain"/>
    <property type="match status" value="1"/>
</dbReference>
<dbReference type="Pfam" id="PF00172">
    <property type="entry name" value="Zn_clus"/>
    <property type="match status" value="1"/>
</dbReference>
<dbReference type="Proteomes" id="UP000054466">
    <property type="component" value="Unassembled WGS sequence"/>
</dbReference>
<dbReference type="AlphaFoldDB" id="A0A0D2BUL9"/>
<evidence type="ECO:0000256" key="3">
    <source>
        <dbReference type="ARBA" id="ARBA00023125"/>
    </source>
</evidence>